<proteinExistence type="predicted"/>
<evidence type="ECO:0000313" key="2">
    <source>
        <dbReference type="EMBL" id="KFM80074.1"/>
    </source>
</evidence>
<feature type="non-terminal residue" evidence="2">
    <location>
        <position position="61"/>
    </location>
</feature>
<keyword evidence="3" id="KW-1185">Reference proteome</keyword>
<evidence type="ECO:0000256" key="1">
    <source>
        <dbReference type="SAM" id="Phobius"/>
    </source>
</evidence>
<keyword evidence="1" id="KW-0812">Transmembrane</keyword>
<accession>A0A087URT5</accession>
<feature type="transmembrane region" description="Helical" evidence="1">
    <location>
        <begin position="12"/>
        <end position="33"/>
    </location>
</feature>
<keyword evidence="1" id="KW-0472">Membrane</keyword>
<organism evidence="2 3">
    <name type="scientific">Stegodyphus mimosarum</name>
    <name type="common">African social velvet spider</name>
    <dbReference type="NCBI Taxonomy" id="407821"/>
    <lineage>
        <taxon>Eukaryota</taxon>
        <taxon>Metazoa</taxon>
        <taxon>Ecdysozoa</taxon>
        <taxon>Arthropoda</taxon>
        <taxon>Chelicerata</taxon>
        <taxon>Arachnida</taxon>
        <taxon>Araneae</taxon>
        <taxon>Araneomorphae</taxon>
        <taxon>Entelegynae</taxon>
        <taxon>Eresoidea</taxon>
        <taxon>Eresidae</taxon>
        <taxon>Stegodyphus</taxon>
    </lineage>
</organism>
<sequence length="61" mass="7187">MTFLIIMSYIKPFISILIIFLQLLCTLKTYLLFFSSQILDHFKDIEFSLSLSELSLQQHAE</sequence>
<dbReference type="EMBL" id="KK121261">
    <property type="protein sequence ID" value="KFM80074.1"/>
    <property type="molecule type" value="Genomic_DNA"/>
</dbReference>
<protein>
    <submittedName>
        <fullName evidence="2">Uncharacterized protein</fullName>
    </submittedName>
</protein>
<gene>
    <name evidence="2" type="ORF">X975_20068</name>
</gene>
<dbReference type="AlphaFoldDB" id="A0A087URT5"/>
<name>A0A087URT5_STEMI</name>
<dbReference type="Proteomes" id="UP000054359">
    <property type="component" value="Unassembled WGS sequence"/>
</dbReference>
<keyword evidence="1" id="KW-1133">Transmembrane helix</keyword>
<reference evidence="2 3" key="1">
    <citation type="submission" date="2013-11" db="EMBL/GenBank/DDBJ databases">
        <title>Genome sequencing of Stegodyphus mimosarum.</title>
        <authorList>
            <person name="Bechsgaard J."/>
        </authorList>
    </citation>
    <scope>NUCLEOTIDE SEQUENCE [LARGE SCALE GENOMIC DNA]</scope>
</reference>
<evidence type="ECO:0000313" key="3">
    <source>
        <dbReference type="Proteomes" id="UP000054359"/>
    </source>
</evidence>